<evidence type="ECO:0000256" key="5">
    <source>
        <dbReference type="ARBA" id="ARBA00022989"/>
    </source>
</evidence>
<dbReference type="RefSeq" id="XP_013412704.1">
    <property type="nucleotide sequence ID" value="XM_013557250.1"/>
</dbReference>
<dbReference type="PANTHER" id="PTHR43302">
    <property type="entry name" value="TRANSPORTER ARSB-RELATED"/>
    <property type="match status" value="1"/>
</dbReference>
<dbReference type="InParanoid" id="A0A1S3JRT5"/>
<dbReference type="GeneID" id="106175306"/>
<evidence type="ECO:0000256" key="2">
    <source>
        <dbReference type="ARBA" id="ARBA00022448"/>
    </source>
</evidence>
<dbReference type="PANTHER" id="PTHR43302:SF5">
    <property type="entry name" value="TRANSPORTER ARSB-RELATED"/>
    <property type="match status" value="1"/>
</dbReference>
<evidence type="ECO:0000256" key="9">
    <source>
        <dbReference type="SAM" id="SignalP"/>
    </source>
</evidence>
<keyword evidence="3" id="KW-1003">Cell membrane</keyword>
<evidence type="ECO:0000313" key="12">
    <source>
        <dbReference type="RefSeq" id="XP_013412704.1"/>
    </source>
</evidence>
<dbReference type="GO" id="GO:0055085">
    <property type="term" value="P:transmembrane transport"/>
    <property type="evidence" value="ECO:0007669"/>
    <property type="project" value="InterPro"/>
</dbReference>
<feature type="chain" id="PRO_5010346253" evidence="9">
    <location>
        <begin position="28"/>
        <end position="559"/>
    </location>
</feature>
<feature type="transmembrane region" description="Helical" evidence="8">
    <location>
        <begin position="143"/>
        <end position="161"/>
    </location>
</feature>
<feature type="transmembrane region" description="Helical" evidence="8">
    <location>
        <begin position="493"/>
        <end position="517"/>
    </location>
</feature>
<reference evidence="12" key="1">
    <citation type="submission" date="2025-08" db="UniProtKB">
        <authorList>
            <consortium name="RefSeq"/>
        </authorList>
    </citation>
    <scope>IDENTIFICATION</scope>
    <source>
        <tissue evidence="12">Gonads</tissue>
    </source>
</reference>
<keyword evidence="6 8" id="KW-0472">Membrane</keyword>
<accession>A0A1S3JRT5</accession>
<feature type="transmembrane region" description="Helical" evidence="8">
    <location>
        <begin position="453"/>
        <end position="481"/>
    </location>
</feature>
<gene>
    <name evidence="12" type="primary">LOC106175306</name>
</gene>
<feature type="transmembrane region" description="Helical" evidence="8">
    <location>
        <begin position="105"/>
        <end position="122"/>
    </location>
</feature>
<dbReference type="STRING" id="7574.A0A1S3JRT5"/>
<dbReference type="Proteomes" id="UP000085678">
    <property type="component" value="Unplaced"/>
</dbReference>
<dbReference type="GO" id="GO:0005886">
    <property type="term" value="C:plasma membrane"/>
    <property type="evidence" value="ECO:0007669"/>
    <property type="project" value="UniProtKB-SubCell"/>
</dbReference>
<dbReference type="OrthoDB" id="442352at2759"/>
<feature type="transmembrane region" description="Helical" evidence="8">
    <location>
        <begin position="72"/>
        <end position="93"/>
    </location>
</feature>
<evidence type="ECO:0000256" key="7">
    <source>
        <dbReference type="SAM" id="MobiDB-lite"/>
    </source>
</evidence>
<feature type="transmembrane region" description="Helical" evidence="8">
    <location>
        <begin position="537"/>
        <end position="557"/>
    </location>
</feature>
<dbReference type="OMA" id="QNMIIAT"/>
<feature type="transmembrane region" description="Helical" evidence="8">
    <location>
        <begin position="380"/>
        <end position="400"/>
    </location>
</feature>
<evidence type="ECO:0000256" key="3">
    <source>
        <dbReference type="ARBA" id="ARBA00022475"/>
    </source>
</evidence>
<feature type="transmembrane region" description="Helical" evidence="8">
    <location>
        <begin position="233"/>
        <end position="253"/>
    </location>
</feature>
<dbReference type="AlphaFoldDB" id="A0A1S3JRT5"/>
<dbReference type="Pfam" id="PF03600">
    <property type="entry name" value="CitMHS"/>
    <property type="match status" value="1"/>
</dbReference>
<keyword evidence="9" id="KW-0732">Signal</keyword>
<evidence type="ECO:0000256" key="1">
    <source>
        <dbReference type="ARBA" id="ARBA00004651"/>
    </source>
</evidence>
<feature type="region of interest" description="Disordered" evidence="7">
    <location>
        <begin position="296"/>
        <end position="347"/>
    </location>
</feature>
<keyword evidence="5 8" id="KW-1133">Transmembrane helix</keyword>
<keyword evidence="2" id="KW-0813">Transport</keyword>
<proteinExistence type="predicted"/>
<evidence type="ECO:0000259" key="10">
    <source>
        <dbReference type="Pfam" id="PF03600"/>
    </source>
</evidence>
<organism evidence="11 12">
    <name type="scientific">Lingula anatina</name>
    <name type="common">Brachiopod</name>
    <name type="synonym">Lingula unguis</name>
    <dbReference type="NCBI Taxonomy" id="7574"/>
    <lineage>
        <taxon>Eukaryota</taxon>
        <taxon>Metazoa</taxon>
        <taxon>Spiralia</taxon>
        <taxon>Lophotrochozoa</taxon>
        <taxon>Brachiopoda</taxon>
        <taxon>Linguliformea</taxon>
        <taxon>Lingulata</taxon>
        <taxon>Lingulida</taxon>
        <taxon>Linguloidea</taxon>
        <taxon>Lingulidae</taxon>
        <taxon>Lingula</taxon>
    </lineage>
</organism>
<evidence type="ECO:0000256" key="6">
    <source>
        <dbReference type="ARBA" id="ARBA00023136"/>
    </source>
</evidence>
<name>A0A1S3JRT5_LINAN</name>
<feature type="compositionally biased region" description="Basic and acidic residues" evidence="7">
    <location>
        <begin position="304"/>
        <end position="330"/>
    </location>
</feature>
<evidence type="ECO:0000256" key="4">
    <source>
        <dbReference type="ARBA" id="ARBA00022692"/>
    </source>
</evidence>
<evidence type="ECO:0000256" key="8">
    <source>
        <dbReference type="SAM" id="Phobius"/>
    </source>
</evidence>
<keyword evidence="11" id="KW-1185">Reference proteome</keyword>
<feature type="transmembrane region" description="Helical" evidence="8">
    <location>
        <begin position="46"/>
        <end position="65"/>
    </location>
</feature>
<keyword evidence="4 8" id="KW-0812">Transmembrane</keyword>
<sequence>MVGLLNYRARGIALLLLGAFLASGVYAGDKCDAHQYFEEGHDVIETWRLVLGTIFFIVVLPFIFFEIPFFPIDTTVAVMIGALFMVGTTVITQEHTYEILGEVENLRTIFLLMGMMLMAQYFERELIINKILKRFLKNNTSMYGYLWRVGLMCFILSALFTNDAVCLIVTPLVLRHWAQQKRQHDELETVLLCIATNSNIGSSMTIFGNPQMALIASVTDSHPYSRLDLLTCLMYIGVPAIIGYFLNLAFLLMHYKYGCMTKSASPPLLGYDSNDPLDFTMGDQQNTFLEESGSVLSNSGRAGAPDRIKETCVDGRERKSKENAGADDVRVCTPSTDTKEEKKNPDAYGPTESLPFHICLCLTMTLVVVLFIASTKEVPFDIGLVPMAGATLIMISDAIINKRNALQTMKRIDWDVLVLFFGFFVWLGAYNHTGIPRWFWMQLGLDHNEMKSFVEIVIMVSFVIVGSNLFSNVPLCILVLAQLDPCKKQLGMVLFLGWVSTVAGNLTLFGSVANLIVAQKSLTTLKFRLTFWAYLKYGFITTLIICILGVLIIYGLLLI</sequence>
<dbReference type="InterPro" id="IPR004680">
    <property type="entry name" value="Cit_transptr-like_dom"/>
</dbReference>
<feature type="transmembrane region" description="Helical" evidence="8">
    <location>
        <begin position="354"/>
        <end position="374"/>
    </location>
</feature>
<dbReference type="KEGG" id="lak:106175306"/>
<feature type="signal peptide" evidence="9">
    <location>
        <begin position="1"/>
        <end position="27"/>
    </location>
</feature>
<feature type="domain" description="Citrate transporter-like" evidence="10">
    <location>
        <begin position="67"/>
        <end position="503"/>
    </location>
</feature>
<comment type="subcellular location">
    <subcellularLocation>
        <location evidence="1">Cell membrane</location>
        <topology evidence="1">Multi-pass membrane protein</topology>
    </subcellularLocation>
</comment>
<protein>
    <submittedName>
        <fullName evidence="12">Silicon efflux transporter LSI2</fullName>
    </submittedName>
</protein>
<evidence type="ECO:0000313" key="11">
    <source>
        <dbReference type="Proteomes" id="UP000085678"/>
    </source>
</evidence>
<feature type="transmembrane region" description="Helical" evidence="8">
    <location>
        <begin position="412"/>
        <end position="433"/>
    </location>
</feature>